<sequence length="323" mass="34567">MLGKATIALSLALIFSVAAQAGPPDGKGKGGGGKDDESSAPIVPAYVHSLSGKQPTIEILDKDFANGRTAFVMGDGRTRGMDHAPDEGRVLTEEHRTLYQTRYEQNADGSISVIGREVLHDGEVSANKVQCIATAKGGRTAYSLTSTTSDKIRIFNPALVEHFFSGRIQSCDFSVDGSFIAAIENLPGSGFNILRIDLPSGQPQILFTTLSDTLELESIDVAPDGQSYLVSWRDRGGATTMDYVSEWQPGTDVFDPGSIIASDARGGSYLCEVIDNQTVAAGYIYQSLAGRDPVWIEATANGERELIASKGNRGIYFLRSTKC</sequence>
<protein>
    <recommendedName>
        <fullName evidence="4">Ig-like domain-containing protein</fullName>
    </recommendedName>
</protein>
<dbReference type="InterPro" id="IPR011044">
    <property type="entry name" value="Quino_amine_DH_bsu"/>
</dbReference>
<dbReference type="Proteomes" id="UP000432727">
    <property type="component" value="Unassembled WGS sequence"/>
</dbReference>
<evidence type="ECO:0008006" key="4">
    <source>
        <dbReference type="Google" id="ProtNLM"/>
    </source>
</evidence>
<feature type="signal peptide" evidence="1">
    <location>
        <begin position="1"/>
        <end position="21"/>
    </location>
</feature>
<gene>
    <name evidence="2" type="ORF">GRI34_02520</name>
</gene>
<evidence type="ECO:0000256" key="1">
    <source>
        <dbReference type="SAM" id="SignalP"/>
    </source>
</evidence>
<accession>A0A6I4TL76</accession>
<dbReference type="Gene3D" id="2.130.10.10">
    <property type="entry name" value="YVTN repeat-like/Quinoprotein amine dehydrogenase"/>
    <property type="match status" value="1"/>
</dbReference>
<evidence type="ECO:0000313" key="3">
    <source>
        <dbReference type="Proteomes" id="UP000432727"/>
    </source>
</evidence>
<reference evidence="2 3" key="1">
    <citation type="submission" date="2019-12" db="EMBL/GenBank/DDBJ databases">
        <title>Genomic-based taxomic classification of the family Erythrobacteraceae.</title>
        <authorList>
            <person name="Xu L."/>
        </authorList>
    </citation>
    <scope>NUCLEOTIDE SEQUENCE [LARGE SCALE GENOMIC DNA]</scope>
    <source>
        <strain evidence="2 3">JCM 12189</strain>
    </source>
</reference>
<dbReference type="InterPro" id="IPR015943">
    <property type="entry name" value="WD40/YVTN_repeat-like_dom_sf"/>
</dbReference>
<dbReference type="SUPFAM" id="SSF50969">
    <property type="entry name" value="YVTN repeat-like/Quinoprotein amine dehydrogenase"/>
    <property type="match status" value="1"/>
</dbReference>
<name>A0A6I4TL76_9SPHN</name>
<keyword evidence="1" id="KW-0732">Signal</keyword>
<dbReference type="RefSeq" id="WP_160594598.1">
    <property type="nucleotide sequence ID" value="NZ_WTYI01000001.1"/>
</dbReference>
<comment type="caution">
    <text evidence="2">The sequence shown here is derived from an EMBL/GenBank/DDBJ whole genome shotgun (WGS) entry which is preliminary data.</text>
</comment>
<dbReference type="EMBL" id="WTYI01000001">
    <property type="protein sequence ID" value="MXO95293.1"/>
    <property type="molecule type" value="Genomic_DNA"/>
</dbReference>
<organism evidence="2 3">
    <name type="scientific">Qipengyuania aquimaris</name>
    <dbReference type="NCBI Taxonomy" id="255984"/>
    <lineage>
        <taxon>Bacteria</taxon>
        <taxon>Pseudomonadati</taxon>
        <taxon>Pseudomonadota</taxon>
        <taxon>Alphaproteobacteria</taxon>
        <taxon>Sphingomonadales</taxon>
        <taxon>Erythrobacteraceae</taxon>
        <taxon>Qipengyuania</taxon>
    </lineage>
</organism>
<dbReference type="AlphaFoldDB" id="A0A6I4TL76"/>
<proteinExistence type="predicted"/>
<keyword evidence="3" id="KW-1185">Reference proteome</keyword>
<feature type="chain" id="PRO_5026146926" description="Ig-like domain-containing protein" evidence="1">
    <location>
        <begin position="22"/>
        <end position="323"/>
    </location>
</feature>
<evidence type="ECO:0000313" key="2">
    <source>
        <dbReference type="EMBL" id="MXO95293.1"/>
    </source>
</evidence>